<evidence type="ECO:0000313" key="8">
    <source>
        <dbReference type="EMBL" id="KAG9389899.1"/>
    </source>
</evidence>
<evidence type="ECO:0000256" key="2">
    <source>
        <dbReference type="ARBA" id="ARBA00007965"/>
    </source>
</evidence>
<feature type="transmembrane region" description="Helical" evidence="7">
    <location>
        <begin position="228"/>
        <end position="246"/>
    </location>
</feature>
<dbReference type="InterPro" id="IPR002259">
    <property type="entry name" value="Eqnu_transpt"/>
</dbReference>
<protein>
    <submittedName>
        <fullName evidence="8">Equilibrative nucleoside transporter</fullName>
    </submittedName>
</protein>
<dbReference type="Proteomes" id="UP000717585">
    <property type="component" value="Unassembled WGS sequence"/>
</dbReference>
<name>A0A8J6AXU3_9EUKA</name>
<keyword evidence="4 7" id="KW-0812">Transmembrane</keyword>
<evidence type="ECO:0000256" key="5">
    <source>
        <dbReference type="ARBA" id="ARBA00022989"/>
    </source>
</evidence>
<feature type="transmembrane region" description="Helical" evidence="7">
    <location>
        <begin position="313"/>
        <end position="332"/>
    </location>
</feature>
<dbReference type="PANTHER" id="PTHR10332">
    <property type="entry name" value="EQUILIBRATIVE NUCLEOSIDE TRANSPORTER"/>
    <property type="match status" value="1"/>
</dbReference>
<feature type="transmembrane region" description="Helical" evidence="7">
    <location>
        <begin position="352"/>
        <end position="375"/>
    </location>
</feature>
<feature type="transmembrane region" description="Helical" evidence="7">
    <location>
        <begin position="484"/>
        <end position="505"/>
    </location>
</feature>
<evidence type="ECO:0000256" key="1">
    <source>
        <dbReference type="ARBA" id="ARBA00004141"/>
    </source>
</evidence>
<organism evidence="8 9">
    <name type="scientific">Carpediemonas membranifera</name>
    <dbReference type="NCBI Taxonomy" id="201153"/>
    <lineage>
        <taxon>Eukaryota</taxon>
        <taxon>Metamonada</taxon>
        <taxon>Carpediemonas-like organisms</taxon>
        <taxon>Carpediemonas</taxon>
    </lineage>
</organism>
<keyword evidence="3" id="KW-0813">Transport</keyword>
<keyword evidence="9" id="KW-1185">Reference proteome</keyword>
<proteinExistence type="inferred from homology"/>
<dbReference type="AlphaFoldDB" id="A0A8J6AXU3"/>
<keyword evidence="6 7" id="KW-0472">Membrane</keyword>
<feature type="transmembrane region" description="Helical" evidence="7">
    <location>
        <begin position="511"/>
        <end position="529"/>
    </location>
</feature>
<dbReference type="Pfam" id="PF01733">
    <property type="entry name" value="Nucleoside_tran"/>
    <property type="match status" value="1"/>
</dbReference>
<comment type="caution">
    <text evidence="8">The sequence shown here is derived from an EMBL/GenBank/DDBJ whole genome shotgun (WGS) entry which is preliminary data.</text>
</comment>
<feature type="transmembrane region" description="Helical" evidence="7">
    <location>
        <begin position="282"/>
        <end position="306"/>
    </location>
</feature>
<evidence type="ECO:0000256" key="7">
    <source>
        <dbReference type="SAM" id="Phobius"/>
    </source>
</evidence>
<dbReference type="PANTHER" id="PTHR10332:SF10">
    <property type="entry name" value="EQUILIBRATIVE NUCLEOSIDE TRANSPORTER 4"/>
    <property type="match status" value="1"/>
</dbReference>
<feature type="transmembrane region" description="Helical" evidence="7">
    <location>
        <begin position="185"/>
        <end position="208"/>
    </location>
</feature>
<comment type="subcellular location">
    <subcellularLocation>
        <location evidence="1">Membrane</location>
        <topology evidence="1">Multi-pass membrane protein</topology>
    </subcellularLocation>
</comment>
<gene>
    <name evidence="8" type="ORF">J8273_8586</name>
</gene>
<accession>A0A8J6AXU3</accession>
<evidence type="ECO:0000256" key="6">
    <source>
        <dbReference type="ARBA" id="ARBA00023136"/>
    </source>
</evidence>
<evidence type="ECO:0000256" key="3">
    <source>
        <dbReference type="ARBA" id="ARBA00022448"/>
    </source>
</evidence>
<comment type="similarity">
    <text evidence="2">Belongs to the SLC29A/ENT transporter (TC 2.A.57) family.</text>
</comment>
<dbReference type="GO" id="GO:0005337">
    <property type="term" value="F:nucleoside transmembrane transporter activity"/>
    <property type="evidence" value="ECO:0007669"/>
    <property type="project" value="InterPro"/>
</dbReference>
<evidence type="ECO:0000313" key="9">
    <source>
        <dbReference type="Proteomes" id="UP000717585"/>
    </source>
</evidence>
<evidence type="ECO:0000256" key="4">
    <source>
        <dbReference type="ARBA" id="ARBA00022692"/>
    </source>
</evidence>
<sequence>MEVDDALIGEGNIASQDYVVHDHATIAVSVLPSPSMSSASLDSDADEGDIAAVLGQSSIPIAPHDGSLEKDEHIALLKEENRRLREALLSAKLHDLPPVPLLSQEAGLIASPNLSASSLSSLDAPSDATEGTDVELPAHPGKVCGDPSAHQVSLLLSEMHSQRQADPRPDAVVSRRGWRDPAARYAYFVMAVFVALGIAMMTAFNAVISLSDYWEAVFPGGRFDFKVTVAFYSVNPFVYIAMLVFIRKLPYIAWLTASVGATVAVFLTMPVIPMLLPQTIAQIADLVLIVVTGAAYSVLGSTVMALSSVAGPAAVQGVMFGQGIAGVAIILIRIATKAVTSTGVVSDDDAAIYSAVIFFIVCAVLVAACLPLYIIHSRLPQTRRLSEAVAQDGAPTLPRLTPIEWVKRVYRIIKIQSPANFAVCTVYATTASSFPGLALSLTAGVRALDDSGWFDTILLAIFMGGDQIGRFLPKYRVFRLGGKTVLSLAALRLLFIPVYTILYVFRDHINFGLVPVALMCLFSVTNGLFSTRSFMLSSEKLPKDLSDLGGVMMTLMQVITITFANTLGLTLGYLPKV</sequence>
<reference evidence="8" key="1">
    <citation type="submission" date="2021-05" db="EMBL/GenBank/DDBJ databases">
        <title>A free-living protist that lacks canonical eukaryotic 1 DNA replication and segregation systems.</title>
        <authorList>
            <person name="Salas-Leiva D.E."/>
            <person name="Tromer E.C."/>
            <person name="Curtis B.A."/>
            <person name="Jerlstrom-Hultqvist J."/>
            <person name="Kolisko M."/>
            <person name="Yi Z."/>
            <person name="Salas-Leiva J.S."/>
            <person name="Gallot-Lavallee L."/>
            <person name="Kops G.J.P.L."/>
            <person name="Archibald J.M."/>
            <person name="Simpson A.G.B."/>
            <person name="Roger A.J."/>
        </authorList>
    </citation>
    <scope>NUCLEOTIDE SEQUENCE</scope>
    <source>
        <strain evidence="8">BICM</strain>
    </source>
</reference>
<dbReference type="OrthoDB" id="10261753at2759"/>
<feature type="transmembrane region" description="Helical" evidence="7">
    <location>
        <begin position="550"/>
        <end position="574"/>
    </location>
</feature>
<dbReference type="EMBL" id="JAHDYR010000067">
    <property type="protein sequence ID" value="KAG9389899.1"/>
    <property type="molecule type" value="Genomic_DNA"/>
</dbReference>
<keyword evidence="5 7" id="KW-1133">Transmembrane helix</keyword>
<feature type="transmembrane region" description="Helical" evidence="7">
    <location>
        <begin position="421"/>
        <end position="441"/>
    </location>
</feature>
<feature type="transmembrane region" description="Helical" evidence="7">
    <location>
        <begin position="253"/>
        <end position="276"/>
    </location>
</feature>
<dbReference type="GO" id="GO:0005886">
    <property type="term" value="C:plasma membrane"/>
    <property type="evidence" value="ECO:0007669"/>
    <property type="project" value="TreeGrafter"/>
</dbReference>